<comment type="caution">
    <text evidence="2">The sequence shown here is derived from an EMBL/GenBank/DDBJ whole genome shotgun (WGS) entry which is preliminary data.</text>
</comment>
<proteinExistence type="predicted"/>
<dbReference type="Proteomes" id="UP000070328">
    <property type="component" value="Unassembled WGS sequence"/>
</dbReference>
<keyword evidence="1" id="KW-1133">Transmembrane helix</keyword>
<accession>A0A135SF51</accession>
<dbReference type="AlphaFoldDB" id="A0A135SF51"/>
<gene>
    <name evidence="2" type="ORF">CSIM01_00416</name>
</gene>
<evidence type="ECO:0000313" key="2">
    <source>
        <dbReference type="EMBL" id="KXH34505.1"/>
    </source>
</evidence>
<protein>
    <submittedName>
        <fullName evidence="2">Uncharacterized protein</fullName>
    </submittedName>
</protein>
<keyword evidence="3" id="KW-1185">Reference proteome</keyword>
<organism evidence="2 3">
    <name type="scientific">Colletotrichum simmondsii</name>
    <dbReference type="NCBI Taxonomy" id="703756"/>
    <lineage>
        <taxon>Eukaryota</taxon>
        <taxon>Fungi</taxon>
        <taxon>Dikarya</taxon>
        <taxon>Ascomycota</taxon>
        <taxon>Pezizomycotina</taxon>
        <taxon>Sordariomycetes</taxon>
        <taxon>Hypocreomycetidae</taxon>
        <taxon>Glomerellales</taxon>
        <taxon>Glomerellaceae</taxon>
        <taxon>Colletotrichum</taxon>
        <taxon>Colletotrichum acutatum species complex</taxon>
    </lineage>
</organism>
<reference evidence="2 3" key="1">
    <citation type="submission" date="2014-02" db="EMBL/GenBank/DDBJ databases">
        <title>The genome sequence of Colletotrichum simmondsii CBS122122.</title>
        <authorList>
            <person name="Baroncelli R."/>
            <person name="Thon M.R."/>
        </authorList>
    </citation>
    <scope>NUCLEOTIDE SEQUENCE [LARGE SCALE GENOMIC DNA]</scope>
    <source>
        <strain evidence="2 3">CBS122122</strain>
    </source>
</reference>
<name>A0A135SF51_9PEZI</name>
<keyword evidence="1" id="KW-0472">Membrane</keyword>
<evidence type="ECO:0000313" key="3">
    <source>
        <dbReference type="Proteomes" id="UP000070328"/>
    </source>
</evidence>
<dbReference type="EMBL" id="JFBX01000586">
    <property type="protein sequence ID" value="KXH34505.1"/>
    <property type="molecule type" value="Genomic_DNA"/>
</dbReference>
<feature type="transmembrane region" description="Helical" evidence="1">
    <location>
        <begin position="6"/>
        <end position="28"/>
    </location>
</feature>
<evidence type="ECO:0000256" key="1">
    <source>
        <dbReference type="SAM" id="Phobius"/>
    </source>
</evidence>
<sequence>MSFTGWISIVIYAGVYGVWATGMAGNVVRRILVLGHVGSCDLAGVDQPSMNGADESTEVRHSSASVPKVYYQLELQITFQGAPDPRYLTSLNPNTISSEGQSQYDWSKVLLNDELTWADATFRNGQTSKVGARKANTTPIPIILDKSLTTTDEVTTAAANSSHHYSPAPPYPSQIFCFTNTVADRFGTKVEVANGGIHLNQPLVSNVTTTLDLNEGKDFDSGKILIFK</sequence>
<keyword evidence="1" id="KW-0812">Transmembrane</keyword>